<organism evidence="1 2">
    <name type="scientific">Hermetia illucens</name>
    <name type="common">Black soldier fly</name>
    <dbReference type="NCBI Taxonomy" id="343691"/>
    <lineage>
        <taxon>Eukaryota</taxon>
        <taxon>Metazoa</taxon>
        <taxon>Ecdysozoa</taxon>
        <taxon>Arthropoda</taxon>
        <taxon>Hexapoda</taxon>
        <taxon>Insecta</taxon>
        <taxon>Pterygota</taxon>
        <taxon>Neoptera</taxon>
        <taxon>Endopterygota</taxon>
        <taxon>Diptera</taxon>
        <taxon>Brachycera</taxon>
        <taxon>Stratiomyomorpha</taxon>
        <taxon>Stratiomyidae</taxon>
        <taxon>Hermetiinae</taxon>
        <taxon>Hermetia</taxon>
    </lineage>
</organism>
<evidence type="ECO:0000313" key="2">
    <source>
        <dbReference type="Proteomes" id="UP000594454"/>
    </source>
</evidence>
<reference evidence="1 2" key="1">
    <citation type="submission" date="2020-11" db="EMBL/GenBank/DDBJ databases">
        <authorList>
            <person name="Wallbank WR R."/>
            <person name="Pardo Diaz C."/>
            <person name="Kozak K."/>
            <person name="Martin S."/>
            <person name="Jiggins C."/>
            <person name="Moest M."/>
            <person name="Warren A I."/>
            <person name="Generalovic N T."/>
            <person name="Byers J.R.P. K."/>
            <person name="Montejo-Kovacevich G."/>
            <person name="Yen C E."/>
        </authorList>
    </citation>
    <scope>NUCLEOTIDE SEQUENCE [LARGE SCALE GENOMIC DNA]</scope>
</reference>
<dbReference type="EMBL" id="LR899011">
    <property type="protein sequence ID" value="CAD7084120.1"/>
    <property type="molecule type" value="Genomic_DNA"/>
</dbReference>
<dbReference type="Proteomes" id="UP000594454">
    <property type="component" value="Chromosome 3"/>
</dbReference>
<sequence>MEFNYEQYLKIKEYKKRFTYIAYEQPDEPHLEECHYDRLVPEQDVYPPKMLLTDDLRDTLEDVRLQTSVVPQGPTFSDVYYFDDTEHEELYNDDEEEDHLIWRAFNEIEMDDLEN</sequence>
<dbReference type="InParanoid" id="A0A7R8YVT0"/>
<gene>
    <name evidence="1" type="ORF">HERILL_LOCUS7031</name>
</gene>
<dbReference type="AlphaFoldDB" id="A0A7R8YVT0"/>
<accession>A0A7R8YVT0</accession>
<name>A0A7R8YVT0_HERIL</name>
<proteinExistence type="predicted"/>
<evidence type="ECO:0000313" key="1">
    <source>
        <dbReference type="EMBL" id="CAD7084120.1"/>
    </source>
</evidence>
<protein>
    <submittedName>
        <fullName evidence="1">Uncharacterized protein</fullName>
    </submittedName>
</protein>
<keyword evidence="2" id="KW-1185">Reference proteome</keyword>